<evidence type="ECO:0000313" key="3">
    <source>
        <dbReference type="Proteomes" id="UP000271472"/>
    </source>
</evidence>
<dbReference type="Pfam" id="PF07538">
    <property type="entry name" value="ChW"/>
    <property type="match status" value="9"/>
</dbReference>
<protein>
    <recommendedName>
        <fullName evidence="4">Clostridial hydrophobic W</fullName>
    </recommendedName>
</protein>
<dbReference type="SMART" id="SM00728">
    <property type="entry name" value="ChW"/>
    <property type="match status" value="9"/>
</dbReference>
<evidence type="ECO:0000256" key="1">
    <source>
        <dbReference type="SAM" id="MobiDB-lite"/>
    </source>
</evidence>
<feature type="compositionally biased region" description="Polar residues" evidence="1">
    <location>
        <begin position="94"/>
        <end position="104"/>
    </location>
</feature>
<accession>A0A3N0IA26</accession>
<organism evidence="2 3">
    <name type="scientific">Slackia isoflavoniconvertens</name>
    <dbReference type="NCBI Taxonomy" id="572010"/>
    <lineage>
        <taxon>Bacteria</taxon>
        <taxon>Bacillati</taxon>
        <taxon>Actinomycetota</taxon>
        <taxon>Coriobacteriia</taxon>
        <taxon>Eggerthellales</taxon>
        <taxon>Eggerthellaceae</taxon>
        <taxon>Slackia</taxon>
    </lineage>
</organism>
<feature type="compositionally biased region" description="Polar residues" evidence="1">
    <location>
        <begin position="68"/>
        <end position="77"/>
    </location>
</feature>
<sequence>MLIRPVHVSLVWLLTIALTFFTPICAVAYGDEHISSTGSSQLESADVLTSDDSIDNDAIDSGEVNDSPLEQGSKNDSTGGGQLTPAESAADTMWTPSDSTSSAQGVPDVSYDAHVSNVGWQSVVSNGDIAGTVGQAKAIEALRIQSSNPNLDIQYSSHISNLGWEGDFSRSNNQVTGTMGRSLGLEAIKIRLSGALANSYDVYYRVHVANFGWLGWACNGNPAGSTGWAYHVEAIQIQLVNKGMAAPGDTTGAFIPSDILSALVNQVGQTTSCSLSWSDLASIKALGLADSVRVSGEMLYRGRVTRSVVFDSALDASELVVDFETYGPFDVSIDYIKDGTVKATQHEKVGIVADEYNLAPLSASFPVVLYSLAYWDISSLPDGDSIPSIVMLDRPSAYNWSSLPDGMYAMPFMTESENATSSDWSIFADYVAALHELNPDSKFHLYINDITCALIHRIIYANGIPDGNYSITLLSDGSATYVFTNKAFDISDPYAKESALISEWNAAKAAEYQSGAVSSNYSDYHDHWDSMHAVLTIEPGAEWWMTRTNLFTSGDNNAFANEIASNPAVKRKNVASMLSSLEGRGESAVSSLKTLYNFNDGYFNDAVAQGKKAMMFLGTYVYYEQNFKDYAQLTETYYGDNYLYYYKGHPNTPTGMYPEKQTQLDSLGITDVDSSVAAELILFFNPEIGLSGYGSSTYNSADASMAGGLWNMTKENALSPDSSIDYSVMDWFASPISDSSNAQYKELCADGDTCYLVEFSDEILASGEYDFAIYSRNSASISFYKKQPVGAPSIVKVNRGNTDVLSTAHVSEEGWLPSAKTGSIAGTTGKAEALEALKVEVQNAPYDGGIEYRSHVSGLGWESSWAKDGSVSGTTGQARSIEALQMRLYGDMADKYDLYYRVHCQNYGWLDWAKNGEVAGTTGYALRAESFEVRLVGKGEAAPGNTDEPAYRKSPVCQAHVANIGWQGELGPDSYIGTVGRGFAMEAFVASLSGMEYDGGIEYRAHVANIGWMDWSANGGVAGTTGRGLQMEAIKLRLTGDIAERYSIAYRAHVQDYGWLDWCCDGEEAGTTGRGLRLEAIQIKLVQKK</sequence>
<evidence type="ECO:0000313" key="2">
    <source>
        <dbReference type="EMBL" id="RNM33202.1"/>
    </source>
</evidence>
<dbReference type="RefSeq" id="WP_123220110.1">
    <property type="nucleotide sequence ID" value="NZ_JACHYQ010000003.1"/>
</dbReference>
<dbReference type="Gene3D" id="3.40.50.11110">
    <property type="entry name" value="Sialyltransferase, C-terminal GT-B Rossman nucleotide-binding domain"/>
    <property type="match status" value="1"/>
</dbReference>
<proteinExistence type="predicted"/>
<comment type="caution">
    <text evidence="2">The sequence shown here is derived from an EMBL/GenBank/DDBJ whole genome shotgun (WGS) entry which is preliminary data.</text>
</comment>
<dbReference type="InterPro" id="IPR006637">
    <property type="entry name" value="ChW"/>
</dbReference>
<feature type="region of interest" description="Disordered" evidence="1">
    <location>
        <begin position="52"/>
        <end position="108"/>
    </location>
</feature>
<gene>
    <name evidence="2" type="ORF">DMP05_08900</name>
</gene>
<name>A0A3N0IA26_9ACTN</name>
<evidence type="ECO:0008006" key="4">
    <source>
        <dbReference type="Google" id="ProtNLM"/>
    </source>
</evidence>
<dbReference type="OrthoDB" id="514320at2"/>
<dbReference type="GeneID" id="98663374"/>
<reference evidence="3" key="1">
    <citation type="submission" date="2018-05" db="EMBL/GenBank/DDBJ databases">
        <title>Genome Sequencing of selected type strains of the family Eggerthellaceae.</title>
        <authorList>
            <person name="Danylec N."/>
            <person name="Stoll D.A."/>
            <person name="Doetsch A."/>
            <person name="Huch M."/>
        </authorList>
    </citation>
    <scope>NUCLEOTIDE SEQUENCE [LARGE SCALE GENOMIC DNA]</scope>
    <source>
        <strain evidence="3">DSM 22006</strain>
    </source>
</reference>
<dbReference type="Proteomes" id="UP000271472">
    <property type="component" value="Unassembled WGS sequence"/>
</dbReference>
<dbReference type="EMBL" id="QIBZ01000019">
    <property type="protein sequence ID" value="RNM33202.1"/>
    <property type="molecule type" value="Genomic_DNA"/>
</dbReference>
<dbReference type="AlphaFoldDB" id="A0A3N0IA26"/>
<keyword evidence="3" id="KW-1185">Reference proteome</keyword>